<sequence>MNILFFLTPKQDVAFLYDDFTLRQALEKMEYHRYSSIPMLNRKGEYVGTMTEGDLLWAIKNQGIRIENAEDIPIKAIPRKRDYLPVTVNTQMDELVAAAMNQNFVPVLDDKRSFIGIVKRGAIIQYCYDRYRGGGKGRPVPHKFQTESRV</sequence>
<feature type="domain" description="CBS" evidence="2">
    <location>
        <begin position="7"/>
        <end position="66"/>
    </location>
</feature>
<reference evidence="3" key="2">
    <citation type="submission" date="2021-04" db="EMBL/GenBank/DDBJ databases">
        <authorList>
            <person name="Gilroy R."/>
        </authorList>
    </citation>
    <scope>NUCLEOTIDE SEQUENCE</scope>
    <source>
        <strain evidence="3">2239</strain>
    </source>
</reference>
<protein>
    <submittedName>
        <fullName evidence="3">CBS domain-containing protein</fullName>
    </submittedName>
</protein>
<reference evidence="3" key="1">
    <citation type="journal article" date="2021" name="PeerJ">
        <title>Extensive microbial diversity within the chicken gut microbiome revealed by metagenomics and culture.</title>
        <authorList>
            <person name="Gilroy R."/>
            <person name="Ravi A."/>
            <person name="Getino M."/>
            <person name="Pursley I."/>
            <person name="Horton D.L."/>
            <person name="Alikhan N.F."/>
            <person name="Baker D."/>
            <person name="Gharbi K."/>
            <person name="Hall N."/>
            <person name="Watson M."/>
            <person name="Adriaenssens E.M."/>
            <person name="Foster-Nyarko E."/>
            <person name="Jarju S."/>
            <person name="Secka A."/>
            <person name="Antonio M."/>
            <person name="Oren A."/>
            <person name="Chaudhuri R.R."/>
            <person name="La Ragione R."/>
            <person name="Hildebrand F."/>
            <person name="Pallen M.J."/>
        </authorList>
    </citation>
    <scope>NUCLEOTIDE SEQUENCE</scope>
    <source>
        <strain evidence="3">2239</strain>
    </source>
</reference>
<dbReference type="SUPFAM" id="SSF54631">
    <property type="entry name" value="CBS-domain pair"/>
    <property type="match status" value="1"/>
</dbReference>
<dbReference type="AlphaFoldDB" id="A0A9D2ADZ8"/>
<keyword evidence="1" id="KW-0129">CBS domain</keyword>
<dbReference type="PROSITE" id="PS51371">
    <property type="entry name" value="CBS"/>
    <property type="match status" value="1"/>
</dbReference>
<dbReference type="InterPro" id="IPR046342">
    <property type="entry name" value="CBS_dom_sf"/>
</dbReference>
<evidence type="ECO:0000313" key="4">
    <source>
        <dbReference type="Proteomes" id="UP000824193"/>
    </source>
</evidence>
<dbReference type="Gene3D" id="3.10.580.10">
    <property type="entry name" value="CBS-domain"/>
    <property type="match status" value="1"/>
</dbReference>
<evidence type="ECO:0000259" key="2">
    <source>
        <dbReference type="PROSITE" id="PS51371"/>
    </source>
</evidence>
<evidence type="ECO:0000313" key="3">
    <source>
        <dbReference type="EMBL" id="HIX06041.1"/>
    </source>
</evidence>
<comment type="caution">
    <text evidence="3">The sequence shown here is derived from an EMBL/GenBank/DDBJ whole genome shotgun (WGS) entry which is preliminary data.</text>
</comment>
<proteinExistence type="predicted"/>
<evidence type="ECO:0000256" key="1">
    <source>
        <dbReference type="PROSITE-ProRule" id="PRU00703"/>
    </source>
</evidence>
<organism evidence="3 4">
    <name type="scientific">Candidatus Allofournierella pullicola</name>
    <dbReference type="NCBI Taxonomy" id="2838596"/>
    <lineage>
        <taxon>Bacteria</taxon>
        <taxon>Bacillati</taxon>
        <taxon>Bacillota</taxon>
        <taxon>Clostridia</taxon>
        <taxon>Eubacteriales</taxon>
        <taxon>Oscillospiraceae</taxon>
        <taxon>Allofournierella</taxon>
    </lineage>
</organism>
<dbReference type="Proteomes" id="UP000824193">
    <property type="component" value="Unassembled WGS sequence"/>
</dbReference>
<accession>A0A9D2ADZ8</accession>
<dbReference type="Pfam" id="PF00571">
    <property type="entry name" value="CBS"/>
    <property type="match status" value="2"/>
</dbReference>
<dbReference type="CDD" id="cd09834">
    <property type="entry name" value="CBS_pair_bac"/>
    <property type="match status" value="1"/>
</dbReference>
<name>A0A9D2ADZ8_9FIRM</name>
<dbReference type="EMBL" id="DXFW01000023">
    <property type="protein sequence ID" value="HIX06041.1"/>
    <property type="molecule type" value="Genomic_DNA"/>
</dbReference>
<gene>
    <name evidence="3" type="ORF">H9865_08085</name>
</gene>
<dbReference type="InterPro" id="IPR000644">
    <property type="entry name" value="CBS_dom"/>
</dbReference>